<proteinExistence type="predicted"/>
<dbReference type="AlphaFoldDB" id="A0A3M6YWC0"/>
<protein>
    <submittedName>
        <fullName evidence="3">Uncharacterized protein</fullName>
    </submittedName>
</protein>
<feature type="region of interest" description="Disordered" evidence="1">
    <location>
        <begin position="522"/>
        <end position="555"/>
    </location>
</feature>
<dbReference type="Proteomes" id="UP000281245">
    <property type="component" value="Unassembled WGS sequence"/>
</dbReference>
<dbReference type="EMBL" id="QWIJ01000317">
    <property type="protein sequence ID" value="RMX83897.1"/>
    <property type="molecule type" value="Genomic_DNA"/>
</dbReference>
<evidence type="ECO:0000313" key="3">
    <source>
        <dbReference type="EMBL" id="RMY07092.1"/>
    </source>
</evidence>
<feature type="compositionally biased region" description="Polar residues" evidence="1">
    <location>
        <begin position="165"/>
        <end position="179"/>
    </location>
</feature>
<sequence>MQRNFKMASDLGSAIDDSFEPNFFQYQPSEPCQDDTQSWYNGPCSGHWSVSSSIGSAIDDRCPTVWGADSVRDGGNAAQGVPLRPIEGDLLRKLGRTAIEEKIAEAAAEEALREQASSEVSERRPSHPETSASPARFYIPKTVGGKDLKRQKEPAKGPLSLAPPRSQQPNEQSKATQGKPSAMPKQAEKTAFVHSLKPPLPENIVRIKGNDSREAVVPMQRIPPVMALPDLAPEEVEKIRARAKAEALRKREEEKRERDARVAAEALMSGAIPGKSHGDPSEQVKEKSKARQQEKKMEVERGQHYMAKRQTAYEKRPSEPRIASERRSAKDSAVGFSGLFSSEPSAVSIHSEGKAISAKSLSQAVKNINANSRHGGMATNVKWEGAATKTGGWSSKNGSQQSKISAAPSRSAHQNPTHGLEGWDQLDPMFVQVPERNASRQSSRKTPTIFAGKGWISPHPLSRSPSPFASPPQSHISLPKGEGRTMSYDEWKAVQGGHRNVSRTSSYVSRRVSELAASIAQEAKAQESPRASLGGGQEYRKATVESEHGSQRTASIASFKQSVKAISQHSKRSARWTVFEPTEEEKAAQWNGGKADGWDELPAFDGIIDHDVASAAGSSYAYEKRLSDILKYHRPTHHGDSGVIHDSGYGGPKTQLEMPWDRARNGASTARPAPSFQPSTIITMDTSTPPVFESPWSVQGRMW</sequence>
<feature type="compositionally biased region" description="Polar residues" evidence="1">
    <location>
        <begin position="676"/>
        <end position="688"/>
    </location>
</feature>
<organism evidence="3 5">
    <name type="scientific">Hortaea werneckii</name>
    <name type="common">Black yeast</name>
    <name type="synonym">Cladosporium werneckii</name>
    <dbReference type="NCBI Taxonomy" id="91943"/>
    <lineage>
        <taxon>Eukaryota</taxon>
        <taxon>Fungi</taxon>
        <taxon>Dikarya</taxon>
        <taxon>Ascomycota</taxon>
        <taxon>Pezizomycotina</taxon>
        <taxon>Dothideomycetes</taxon>
        <taxon>Dothideomycetidae</taxon>
        <taxon>Mycosphaerellales</taxon>
        <taxon>Teratosphaeriaceae</taxon>
        <taxon>Hortaea</taxon>
    </lineage>
</organism>
<gene>
    <name evidence="3" type="ORF">D0868_05526</name>
    <name evidence="2" type="ORF">D0869_04966</name>
</gene>
<feature type="region of interest" description="Disordered" evidence="1">
    <location>
        <begin position="268"/>
        <end position="331"/>
    </location>
</feature>
<feature type="compositionally biased region" description="Basic and acidic residues" evidence="1">
    <location>
        <begin position="144"/>
        <end position="155"/>
    </location>
</feature>
<name>A0A3M6YWC0_HORWE</name>
<feature type="compositionally biased region" description="Basic and acidic residues" evidence="1">
    <location>
        <begin position="276"/>
        <end position="303"/>
    </location>
</feature>
<dbReference type="Proteomes" id="UP000282582">
    <property type="component" value="Unassembled WGS sequence"/>
</dbReference>
<dbReference type="OrthoDB" id="3899138at2759"/>
<accession>A0A3M6YWC0</accession>
<feature type="region of interest" description="Disordered" evidence="1">
    <location>
        <begin position="665"/>
        <end position="688"/>
    </location>
</feature>
<feature type="region of interest" description="Disordered" evidence="1">
    <location>
        <begin position="388"/>
        <end position="423"/>
    </location>
</feature>
<feature type="compositionally biased region" description="Polar residues" evidence="1">
    <location>
        <begin position="391"/>
        <end position="404"/>
    </location>
</feature>
<dbReference type="EMBL" id="QWIK01000385">
    <property type="protein sequence ID" value="RMY07092.1"/>
    <property type="molecule type" value="Genomic_DNA"/>
</dbReference>
<evidence type="ECO:0000256" key="1">
    <source>
        <dbReference type="SAM" id="MobiDB-lite"/>
    </source>
</evidence>
<feature type="region of interest" description="Disordered" evidence="1">
    <location>
        <begin position="109"/>
        <end position="195"/>
    </location>
</feature>
<feature type="compositionally biased region" description="Polar residues" evidence="1">
    <location>
        <begin position="463"/>
        <end position="476"/>
    </location>
</feature>
<reference evidence="4 5" key="1">
    <citation type="journal article" date="2018" name="BMC Genomics">
        <title>Genomic evidence for intraspecific hybridization in a clonal and extremely halotolerant yeast.</title>
        <authorList>
            <person name="Gostincar C."/>
            <person name="Stajich J.E."/>
            <person name="Zupancic J."/>
            <person name="Zalar P."/>
            <person name="Gunde-Cimerman N."/>
        </authorList>
    </citation>
    <scope>NUCLEOTIDE SEQUENCE [LARGE SCALE GENOMIC DNA]</scope>
    <source>
        <strain evidence="3 5">EXF-6654</strain>
        <strain evidence="2 4">EXF-6656</strain>
    </source>
</reference>
<feature type="compositionally biased region" description="Basic and acidic residues" evidence="1">
    <location>
        <begin position="538"/>
        <end position="550"/>
    </location>
</feature>
<evidence type="ECO:0000313" key="5">
    <source>
        <dbReference type="Proteomes" id="UP000282582"/>
    </source>
</evidence>
<comment type="caution">
    <text evidence="3">The sequence shown here is derived from an EMBL/GenBank/DDBJ whole genome shotgun (WGS) entry which is preliminary data.</text>
</comment>
<evidence type="ECO:0000313" key="4">
    <source>
        <dbReference type="Proteomes" id="UP000281245"/>
    </source>
</evidence>
<feature type="region of interest" description="Disordered" evidence="1">
    <location>
        <begin position="463"/>
        <end position="482"/>
    </location>
</feature>
<feature type="compositionally biased region" description="Basic and acidic residues" evidence="1">
    <location>
        <begin position="311"/>
        <end position="330"/>
    </location>
</feature>
<evidence type="ECO:0000313" key="2">
    <source>
        <dbReference type="EMBL" id="RMX83897.1"/>
    </source>
</evidence>